<dbReference type="EMBL" id="JACCBU010000001">
    <property type="protein sequence ID" value="NYE69466.1"/>
    <property type="molecule type" value="Genomic_DNA"/>
</dbReference>
<proteinExistence type="predicted"/>
<evidence type="ECO:0000256" key="3">
    <source>
        <dbReference type="ARBA" id="ARBA00023163"/>
    </source>
</evidence>
<dbReference type="InterPro" id="IPR052158">
    <property type="entry name" value="INH-QAR"/>
</dbReference>
<dbReference type="CDD" id="cd03137">
    <property type="entry name" value="GATase1_AraC_1"/>
    <property type="match status" value="1"/>
</dbReference>
<keyword evidence="2" id="KW-0238">DNA-binding</keyword>
<dbReference type="InterPro" id="IPR029062">
    <property type="entry name" value="Class_I_gatase-like"/>
</dbReference>
<gene>
    <name evidence="5" type="ORF">BKA15_000795</name>
</gene>
<dbReference type="PANTHER" id="PTHR43130:SF3">
    <property type="entry name" value="HTH-TYPE TRANSCRIPTIONAL REGULATOR RV1931C"/>
    <property type="match status" value="1"/>
</dbReference>
<dbReference type="PROSITE" id="PS01124">
    <property type="entry name" value="HTH_ARAC_FAMILY_2"/>
    <property type="match status" value="1"/>
</dbReference>
<evidence type="ECO:0000256" key="2">
    <source>
        <dbReference type="ARBA" id="ARBA00023125"/>
    </source>
</evidence>
<evidence type="ECO:0000256" key="1">
    <source>
        <dbReference type="ARBA" id="ARBA00023015"/>
    </source>
</evidence>
<evidence type="ECO:0000313" key="5">
    <source>
        <dbReference type="EMBL" id="NYE69466.1"/>
    </source>
</evidence>
<protein>
    <submittedName>
        <fullName evidence="5">Transcriptional regulator GlxA family with amidase domain</fullName>
    </submittedName>
</protein>
<dbReference type="Pfam" id="PF01965">
    <property type="entry name" value="DJ-1_PfpI"/>
    <property type="match status" value="1"/>
</dbReference>
<dbReference type="GO" id="GO:0043565">
    <property type="term" value="F:sequence-specific DNA binding"/>
    <property type="evidence" value="ECO:0007669"/>
    <property type="project" value="InterPro"/>
</dbReference>
<accession>A0A7Y9LB53</accession>
<dbReference type="RefSeq" id="WP_179748261.1">
    <property type="nucleotide sequence ID" value="NZ_JACCBU010000001.1"/>
</dbReference>
<dbReference type="InterPro" id="IPR018060">
    <property type="entry name" value="HTH_AraC"/>
</dbReference>
<dbReference type="InterPro" id="IPR018062">
    <property type="entry name" value="HTH_AraC-typ_CS"/>
</dbReference>
<keyword evidence="1" id="KW-0805">Transcription regulation</keyword>
<dbReference type="SUPFAM" id="SSF52317">
    <property type="entry name" value="Class I glutamine amidotransferase-like"/>
    <property type="match status" value="1"/>
</dbReference>
<dbReference type="SUPFAM" id="SSF46689">
    <property type="entry name" value="Homeodomain-like"/>
    <property type="match status" value="2"/>
</dbReference>
<dbReference type="PANTHER" id="PTHR43130">
    <property type="entry name" value="ARAC-FAMILY TRANSCRIPTIONAL REGULATOR"/>
    <property type="match status" value="1"/>
</dbReference>
<dbReference type="Pfam" id="PF12833">
    <property type="entry name" value="HTH_18"/>
    <property type="match status" value="1"/>
</dbReference>
<dbReference type="Gene3D" id="1.10.10.60">
    <property type="entry name" value="Homeodomain-like"/>
    <property type="match status" value="1"/>
</dbReference>
<dbReference type="Gene3D" id="3.40.50.880">
    <property type="match status" value="1"/>
</dbReference>
<dbReference type="InterPro" id="IPR002818">
    <property type="entry name" value="DJ-1/PfpI"/>
</dbReference>
<dbReference type="Proteomes" id="UP000569914">
    <property type="component" value="Unassembled WGS sequence"/>
</dbReference>
<comment type="caution">
    <text evidence="5">The sequence shown here is derived from an EMBL/GenBank/DDBJ whole genome shotgun (WGS) entry which is preliminary data.</text>
</comment>
<feature type="domain" description="HTH araC/xylS-type" evidence="4">
    <location>
        <begin position="218"/>
        <end position="316"/>
    </location>
</feature>
<name>A0A7Y9LB53_9ACTN</name>
<reference evidence="5 6" key="1">
    <citation type="submission" date="2020-07" db="EMBL/GenBank/DDBJ databases">
        <title>Sequencing the genomes of 1000 actinobacteria strains.</title>
        <authorList>
            <person name="Klenk H.-P."/>
        </authorList>
    </citation>
    <scope>NUCLEOTIDE SEQUENCE [LARGE SCALE GENOMIC DNA]</scope>
    <source>
        <strain evidence="5 6">DSM 22083</strain>
    </source>
</reference>
<evidence type="ECO:0000313" key="6">
    <source>
        <dbReference type="Proteomes" id="UP000569914"/>
    </source>
</evidence>
<dbReference type="SMART" id="SM00342">
    <property type="entry name" value="HTH_ARAC"/>
    <property type="match status" value="1"/>
</dbReference>
<dbReference type="AlphaFoldDB" id="A0A7Y9LB53"/>
<keyword evidence="6" id="KW-1185">Reference proteome</keyword>
<organism evidence="5 6">
    <name type="scientific">Microlunatus parietis</name>
    <dbReference type="NCBI Taxonomy" id="682979"/>
    <lineage>
        <taxon>Bacteria</taxon>
        <taxon>Bacillati</taxon>
        <taxon>Actinomycetota</taxon>
        <taxon>Actinomycetes</taxon>
        <taxon>Propionibacteriales</taxon>
        <taxon>Propionibacteriaceae</taxon>
        <taxon>Microlunatus</taxon>
    </lineage>
</organism>
<keyword evidence="3" id="KW-0804">Transcription</keyword>
<evidence type="ECO:0000259" key="4">
    <source>
        <dbReference type="PROSITE" id="PS01124"/>
    </source>
</evidence>
<dbReference type="InterPro" id="IPR009057">
    <property type="entry name" value="Homeodomain-like_sf"/>
</dbReference>
<sequence length="324" mass="35140">MHVVAVITLDGAGGIDIAMPCMIFGQTYPQPLRHGSRALYDVRVSGPEVTTTFSGGTKTFKVTPPYPLTEAAKADTILVPGLNPHDVPPPPEIVDLLRDAHRRGVRIGSICNGVFVLAAAGLLAGRRAAVHWGHAAELSARYPDIQVEDSVLYIDDGDIVTSAGGAAALDLCLHLVRRDFGSAVAAQTARLTVMPLQRDGGQAQFIHHAEPESGGSLEPVMRWMEDRLERDLTLAEIAEQAATSVRTLNRTFRAQTGTTPWQWLIQRRLQRARELLETTDLSVEEIASRAGFGTAIGLRQHFRRVVGTSPVAYRRSFAAPTRSA</sequence>
<dbReference type="GO" id="GO:0003700">
    <property type="term" value="F:DNA-binding transcription factor activity"/>
    <property type="evidence" value="ECO:0007669"/>
    <property type="project" value="InterPro"/>
</dbReference>
<dbReference type="PROSITE" id="PS00041">
    <property type="entry name" value="HTH_ARAC_FAMILY_1"/>
    <property type="match status" value="1"/>
</dbReference>